<evidence type="ECO:0000256" key="1">
    <source>
        <dbReference type="SAM" id="Phobius"/>
    </source>
</evidence>
<feature type="transmembrane region" description="Helical" evidence="1">
    <location>
        <begin position="140"/>
        <end position="160"/>
    </location>
</feature>
<gene>
    <name evidence="2" type="ORF">GCM10009745_23830</name>
</gene>
<organism evidence="2 3">
    <name type="scientific">Kribbella yunnanensis</name>
    <dbReference type="NCBI Taxonomy" id="190194"/>
    <lineage>
        <taxon>Bacteria</taxon>
        <taxon>Bacillati</taxon>
        <taxon>Actinomycetota</taxon>
        <taxon>Actinomycetes</taxon>
        <taxon>Propionibacteriales</taxon>
        <taxon>Kribbellaceae</taxon>
        <taxon>Kribbella</taxon>
    </lineage>
</organism>
<dbReference type="Proteomes" id="UP001500280">
    <property type="component" value="Unassembled WGS sequence"/>
</dbReference>
<keyword evidence="1" id="KW-1133">Transmembrane helix</keyword>
<reference evidence="2 3" key="1">
    <citation type="journal article" date="2019" name="Int. J. Syst. Evol. Microbiol.">
        <title>The Global Catalogue of Microorganisms (GCM) 10K type strain sequencing project: providing services to taxonomists for standard genome sequencing and annotation.</title>
        <authorList>
            <consortium name="The Broad Institute Genomics Platform"/>
            <consortium name="The Broad Institute Genome Sequencing Center for Infectious Disease"/>
            <person name="Wu L."/>
            <person name="Ma J."/>
        </authorList>
    </citation>
    <scope>NUCLEOTIDE SEQUENCE [LARGE SCALE GENOMIC DNA]</scope>
    <source>
        <strain evidence="2 3">JCM 14307</strain>
    </source>
</reference>
<comment type="caution">
    <text evidence="2">The sequence shown here is derived from an EMBL/GenBank/DDBJ whole genome shotgun (WGS) entry which is preliminary data.</text>
</comment>
<dbReference type="EMBL" id="BAAANF010000008">
    <property type="protein sequence ID" value="GAA1679283.1"/>
    <property type="molecule type" value="Genomic_DNA"/>
</dbReference>
<feature type="transmembrane region" description="Helical" evidence="1">
    <location>
        <begin position="99"/>
        <end position="119"/>
    </location>
</feature>
<protein>
    <submittedName>
        <fullName evidence="2">Uncharacterized protein</fullName>
    </submittedName>
</protein>
<name>A0ABN2H007_9ACTN</name>
<proteinExistence type="predicted"/>
<feature type="transmembrane region" description="Helical" evidence="1">
    <location>
        <begin position="72"/>
        <end position="93"/>
    </location>
</feature>
<keyword evidence="3" id="KW-1185">Reference proteome</keyword>
<keyword evidence="1" id="KW-0812">Transmembrane</keyword>
<accession>A0ABN2H007</accession>
<evidence type="ECO:0000313" key="3">
    <source>
        <dbReference type="Proteomes" id="UP001500280"/>
    </source>
</evidence>
<keyword evidence="1" id="KW-0472">Membrane</keyword>
<feature type="transmembrane region" description="Helical" evidence="1">
    <location>
        <begin position="33"/>
        <end position="52"/>
    </location>
</feature>
<evidence type="ECO:0000313" key="2">
    <source>
        <dbReference type="EMBL" id="GAA1679283.1"/>
    </source>
</evidence>
<sequence>MPGECELAGRFRARGGVTCVEWGKHLGVEWSNVTWFLTALGAVVVLLTRVRLGGAVVDGTGRSSGVAGYSAALLRIHTTVGVLTLLVWIVALVTGRREIALLGLAGWWLLAVVGLLLLARWLPSGGKHSEHSRGDAWGSGAGLSLLGHIGVLLGTGYFTWVTVTDRL</sequence>